<dbReference type="Pfam" id="PF01399">
    <property type="entry name" value="PCI"/>
    <property type="match status" value="1"/>
</dbReference>
<evidence type="ECO:0000259" key="10">
    <source>
        <dbReference type="Pfam" id="PF22241"/>
    </source>
</evidence>
<comment type="subcellular location">
    <subcellularLocation>
        <location evidence="2">Cytoplasm</location>
    </subcellularLocation>
    <subcellularLocation>
        <location evidence="1">Nucleus</location>
    </subcellularLocation>
</comment>
<evidence type="ECO:0000256" key="2">
    <source>
        <dbReference type="ARBA" id="ARBA00004496"/>
    </source>
</evidence>
<accession>A0AAD6YTL7</accession>
<comment type="similarity">
    <text evidence="3">Belongs to the CSN4 family.</text>
</comment>
<feature type="domain" description="PCI" evidence="9">
    <location>
        <begin position="322"/>
        <end position="385"/>
    </location>
</feature>
<evidence type="ECO:0000313" key="11">
    <source>
        <dbReference type="EMBL" id="KAJ7228605.1"/>
    </source>
</evidence>
<evidence type="ECO:0000256" key="1">
    <source>
        <dbReference type="ARBA" id="ARBA00004123"/>
    </source>
</evidence>
<dbReference type="InterPro" id="IPR036388">
    <property type="entry name" value="WH-like_DNA-bd_sf"/>
</dbReference>
<keyword evidence="5" id="KW-0963">Cytoplasm</keyword>
<evidence type="ECO:0000256" key="7">
    <source>
        <dbReference type="ARBA" id="ARBA00023242"/>
    </source>
</evidence>
<gene>
    <name evidence="11" type="ORF">GGX14DRAFT_413890</name>
</gene>
<dbReference type="SUPFAM" id="SSF46785">
    <property type="entry name" value="Winged helix' DNA-binding domain"/>
    <property type="match status" value="1"/>
</dbReference>
<dbReference type="Gene3D" id="1.10.10.10">
    <property type="entry name" value="Winged helix-like DNA-binding domain superfamily/Winged helix DNA-binding domain"/>
    <property type="match status" value="1"/>
</dbReference>
<proteinExistence type="inferred from homology"/>
<dbReference type="EMBL" id="JARJCW010000002">
    <property type="protein sequence ID" value="KAJ7228605.1"/>
    <property type="molecule type" value="Genomic_DNA"/>
</dbReference>
<name>A0AAD6YTL7_9AGAR</name>
<dbReference type="GO" id="GO:0008180">
    <property type="term" value="C:COP9 signalosome"/>
    <property type="evidence" value="ECO:0007669"/>
    <property type="project" value="UniProtKB-KW"/>
</dbReference>
<dbReference type="Pfam" id="PF22241">
    <property type="entry name" value="PSMD12-CSN4_N"/>
    <property type="match status" value="1"/>
</dbReference>
<dbReference type="InterPro" id="IPR054559">
    <property type="entry name" value="PSMD12-CSN4-like_N"/>
</dbReference>
<dbReference type="GO" id="GO:0005829">
    <property type="term" value="C:cytosol"/>
    <property type="evidence" value="ECO:0007669"/>
    <property type="project" value="TreeGrafter"/>
</dbReference>
<organism evidence="11 12">
    <name type="scientific">Mycena pura</name>
    <dbReference type="NCBI Taxonomy" id="153505"/>
    <lineage>
        <taxon>Eukaryota</taxon>
        <taxon>Fungi</taxon>
        <taxon>Dikarya</taxon>
        <taxon>Basidiomycota</taxon>
        <taxon>Agaricomycotina</taxon>
        <taxon>Agaricomycetes</taxon>
        <taxon>Agaricomycetidae</taxon>
        <taxon>Agaricales</taxon>
        <taxon>Marasmiineae</taxon>
        <taxon>Mycenaceae</taxon>
        <taxon>Mycena</taxon>
    </lineage>
</organism>
<keyword evidence="7" id="KW-0539">Nucleus</keyword>
<dbReference type="InterPro" id="IPR000717">
    <property type="entry name" value="PCI_dom"/>
</dbReference>
<evidence type="ECO:0000256" key="8">
    <source>
        <dbReference type="SAM" id="MobiDB-lite"/>
    </source>
</evidence>
<feature type="domain" description="PSMD12/CSN4-like N-terminal" evidence="10">
    <location>
        <begin position="20"/>
        <end position="218"/>
    </location>
</feature>
<dbReference type="AlphaFoldDB" id="A0AAD6YTL7"/>
<keyword evidence="12" id="KW-1185">Reference proteome</keyword>
<dbReference type="InterPro" id="IPR036390">
    <property type="entry name" value="WH_DNA-bd_sf"/>
</dbReference>
<feature type="region of interest" description="Disordered" evidence="8">
    <location>
        <begin position="300"/>
        <end position="321"/>
    </location>
</feature>
<protein>
    <recommendedName>
        <fullName evidence="4">COP9 signalosome complex subunit 4</fullName>
    </recommendedName>
</protein>
<dbReference type="Proteomes" id="UP001219525">
    <property type="component" value="Unassembled WGS sequence"/>
</dbReference>
<evidence type="ECO:0000256" key="5">
    <source>
        <dbReference type="ARBA" id="ARBA00022490"/>
    </source>
</evidence>
<dbReference type="PANTHER" id="PTHR10855:SF2">
    <property type="entry name" value="COP9 SIGNALOSOME COMPLEX SUBUNIT 4"/>
    <property type="match status" value="1"/>
</dbReference>
<comment type="caution">
    <text evidence="11">The sequence shown here is derived from an EMBL/GenBank/DDBJ whole genome shotgun (WGS) entry which is preliminary data.</text>
</comment>
<evidence type="ECO:0000256" key="4">
    <source>
        <dbReference type="ARBA" id="ARBA00014881"/>
    </source>
</evidence>
<sequence>MDGKLQQFAALPQKDKGAAFIALIQDILARTDQGGVAADIHTLVDTVVNQDSVGLVVGRQVLSELVKILGEGTTKNSGLRKTLVEDTLATIQPRIVSYEEQVNILRFQLADILEEEEEWSEAARVLMGTSLDSGQRAMADSDKLRVYVRIVRLLLEDEDSIQAETYYNRAALLVHSTNNKETLLQFKLCQARISDYGRKFLEAASRYHELSYVGEIDEGERQHMLNAAVTCAVLAPAGPNRSRVLASLYRDERTLELPTYNILSKMFLDHILRSAEIKSFEATLKPHQLAKISISSNDRLASAGDPTSSNEPAASTRTGPSTVLDRAVMEHNLLASSKIYNNITFRGLGALLDLTPGAAETMARKMIEQGRLRGFIDQVDKLIWFEGSREEDDAQGKAGGLGDVEDAEDTGAPFTKRWDNQIRLTAANVRSSVILIRIRLLISLQVESIVQHLTEKGLVSLTSAA</sequence>
<evidence type="ECO:0000259" key="9">
    <source>
        <dbReference type="Pfam" id="PF01399"/>
    </source>
</evidence>
<dbReference type="PANTHER" id="PTHR10855">
    <property type="entry name" value="26S PROTEASOME NON-ATPASE REGULATORY SUBUNIT 12/COP9 SIGNALOSOME COMPLEX SUBUNIT 4"/>
    <property type="match status" value="1"/>
</dbReference>
<reference evidence="11" key="1">
    <citation type="submission" date="2023-03" db="EMBL/GenBank/DDBJ databases">
        <title>Massive genome expansion in bonnet fungi (Mycena s.s.) driven by repeated elements and novel gene families across ecological guilds.</title>
        <authorList>
            <consortium name="Lawrence Berkeley National Laboratory"/>
            <person name="Harder C.B."/>
            <person name="Miyauchi S."/>
            <person name="Viragh M."/>
            <person name="Kuo A."/>
            <person name="Thoen E."/>
            <person name="Andreopoulos B."/>
            <person name="Lu D."/>
            <person name="Skrede I."/>
            <person name="Drula E."/>
            <person name="Henrissat B."/>
            <person name="Morin E."/>
            <person name="Kohler A."/>
            <person name="Barry K."/>
            <person name="LaButti K."/>
            <person name="Morin E."/>
            <person name="Salamov A."/>
            <person name="Lipzen A."/>
            <person name="Mereny Z."/>
            <person name="Hegedus B."/>
            <person name="Baldrian P."/>
            <person name="Stursova M."/>
            <person name="Weitz H."/>
            <person name="Taylor A."/>
            <person name="Grigoriev I.V."/>
            <person name="Nagy L.G."/>
            <person name="Martin F."/>
            <person name="Kauserud H."/>
        </authorList>
    </citation>
    <scope>NUCLEOTIDE SEQUENCE</scope>
    <source>
        <strain evidence="11">9144</strain>
    </source>
</reference>
<dbReference type="InterPro" id="IPR040134">
    <property type="entry name" value="PSMD12/CSN4"/>
</dbReference>
<keyword evidence="6" id="KW-0736">Signalosome</keyword>
<evidence type="ECO:0000256" key="3">
    <source>
        <dbReference type="ARBA" id="ARBA00010417"/>
    </source>
</evidence>
<evidence type="ECO:0000256" key="6">
    <source>
        <dbReference type="ARBA" id="ARBA00022790"/>
    </source>
</evidence>
<evidence type="ECO:0000313" key="12">
    <source>
        <dbReference type="Proteomes" id="UP001219525"/>
    </source>
</evidence>